<evidence type="ECO:0000256" key="1">
    <source>
        <dbReference type="SAM" id="MobiDB-lite"/>
    </source>
</evidence>
<comment type="caution">
    <text evidence="2">The sequence shown here is derived from an EMBL/GenBank/DDBJ whole genome shotgun (WGS) entry which is preliminary data.</text>
</comment>
<protein>
    <submittedName>
        <fullName evidence="2">Uncharacterized protein</fullName>
    </submittedName>
</protein>
<evidence type="ECO:0000313" key="3">
    <source>
        <dbReference type="Proteomes" id="UP001212841"/>
    </source>
</evidence>
<feature type="non-terminal residue" evidence="2">
    <location>
        <position position="174"/>
    </location>
</feature>
<dbReference type="AlphaFoldDB" id="A0AAD5WZT7"/>
<dbReference type="EMBL" id="JADGJD010000967">
    <property type="protein sequence ID" value="KAJ3047402.1"/>
    <property type="molecule type" value="Genomic_DNA"/>
</dbReference>
<sequence>MADHLKPTSPHHEPTTPPQSQQHPEPSSPSPSQSQQISQLPTTPTDIPSPETHQQQHQQQQHHEAQQAAHHQAAQLAAAAAAAVGQHPQAMINVGGTLIPLAHFTAHQNAAAGGVAVSQAGGVNGGSIGVSVGPQGQIPTSSQGQTAYRPVMYSDGPTALYAASMLLNEAQGQE</sequence>
<accession>A0AAD5WZT7</accession>
<feature type="compositionally biased region" description="Low complexity" evidence="1">
    <location>
        <begin position="18"/>
        <end position="45"/>
    </location>
</feature>
<keyword evidence="3" id="KW-1185">Reference proteome</keyword>
<reference evidence="2" key="1">
    <citation type="submission" date="2020-05" db="EMBL/GenBank/DDBJ databases">
        <title>Phylogenomic resolution of chytrid fungi.</title>
        <authorList>
            <person name="Stajich J.E."/>
            <person name="Amses K."/>
            <person name="Simmons R."/>
            <person name="Seto K."/>
            <person name="Myers J."/>
            <person name="Bonds A."/>
            <person name="Quandt C.A."/>
            <person name="Barry K."/>
            <person name="Liu P."/>
            <person name="Grigoriev I."/>
            <person name="Longcore J.E."/>
            <person name="James T.Y."/>
        </authorList>
    </citation>
    <scope>NUCLEOTIDE SEQUENCE</scope>
    <source>
        <strain evidence="2">JEL0318</strain>
    </source>
</reference>
<proteinExistence type="predicted"/>
<organism evidence="2 3">
    <name type="scientific">Rhizophlyctis rosea</name>
    <dbReference type="NCBI Taxonomy" id="64517"/>
    <lineage>
        <taxon>Eukaryota</taxon>
        <taxon>Fungi</taxon>
        <taxon>Fungi incertae sedis</taxon>
        <taxon>Chytridiomycota</taxon>
        <taxon>Chytridiomycota incertae sedis</taxon>
        <taxon>Chytridiomycetes</taxon>
        <taxon>Rhizophlyctidales</taxon>
        <taxon>Rhizophlyctidaceae</taxon>
        <taxon>Rhizophlyctis</taxon>
    </lineage>
</organism>
<feature type="region of interest" description="Disordered" evidence="1">
    <location>
        <begin position="1"/>
        <end position="74"/>
    </location>
</feature>
<dbReference type="Proteomes" id="UP001212841">
    <property type="component" value="Unassembled WGS sequence"/>
</dbReference>
<name>A0AAD5WZT7_9FUNG</name>
<feature type="compositionally biased region" description="Basic and acidic residues" evidence="1">
    <location>
        <begin position="1"/>
        <end position="14"/>
    </location>
</feature>
<gene>
    <name evidence="2" type="ORF">HK097_011555</name>
</gene>
<evidence type="ECO:0000313" key="2">
    <source>
        <dbReference type="EMBL" id="KAJ3047402.1"/>
    </source>
</evidence>